<name>A0ACD5VDN3_AVESA</name>
<reference evidence="1" key="2">
    <citation type="submission" date="2025-09" db="UniProtKB">
        <authorList>
            <consortium name="EnsemblPlants"/>
        </authorList>
    </citation>
    <scope>IDENTIFICATION</scope>
</reference>
<protein>
    <submittedName>
        <fullName evidence="1">Uncharacterized protein</fullName>
    </submittedName>
</protein>
<evidence type="ECO:0000313" key="2">
    <source>
        <dbReference type="Proteomes" id="UP001732700"/>
    </source>
</evidence>
<organism evidence="1 2">
    <name type="scientific">Avena sativa</name>
    <name type="common">Oat</name>
    <dbReference type="NCBI Taxonomy" id="4498"/>
    <lineage>
        <taxon>Eukaryota</taxon>
        <taxon>Viridiplantae</taxon>
        <taxon>Streptophyta</taxon>
        <taxon>Embryophyta</taxon>
        <taxon>Tracheophyta</taxon>
        <taxon>Spermatophyta</taxon>
        <taxon>Magnoliopsida</taxon>
        <taxon>Liliopsida</taxon>
        <taxon>Poales</taxon>
        <taxon>Poaceae</taxon>
        <taxon>BOP clade</taxon>
        <taxon>Pooideae</taxon>
        <taxon>Poodae</taxon>
        <taxon>Poeae</taxon>
        <taxon>Poeae Chloroplast Group 1 (Aveneae type)</taxon>
        <taxon>Aveninae</taxon>
        <taxon>Avena</taxon>
    </lineage>
</organism>
<proteinExistence type="predicted"/>
<reference evidence="1" key="1">
    <citation type="submission" date="2021-05" db="EMBL/GenBank/DDBJ databases">
        <authorList>
            <person name="Scholz U."/>
            <person name="Mascher M."/>
            <person name="Fiebig A."/>
        </authorList>
    </citation>
    <scope>NUCLEOTIDE SEQUENCE [LARGE SCALE GENOMIC DNA]</scope>
</reference>
<dbReference type="Proteomes" id="UP001732700">
    <property type="component" value="Chromosome 3A"/>
</dbReference>
<evidence type="ECO:0000313" key="1">
    <source>
        <dbReference type="EnsemblPlants" id="AVESA.00010b.r2.3AG0404490.1.CDS.1"/>
    </source>
</evidence>
<keyword evidence="2" id="KW-1185">Reference proteome</keyword>
<accession>A0ACD5VDN3</accession>
<dbReference type="EnsemblPlants" id="AVESA.00010b.r2.3AG0404490.1">
    <property type="protein sequence ID" value="AVESA.00010b.r2.3AG0404490.1.CDS.1"/>
    <property type="gene ID" value="AVESA.00010b.r2.3AG0404490"/>
</dbReference>
<sequence>MDGVVHLWNEWEVQILVLFSFVLQLTLLTFSWMRRRNISAVPRTLLWLAYLMADSIAIYILGHMSISCKPREHQQLMAFWAPFLLVHLGGQDTMTAYAMEDNQLWPRHLLSLVMQAVGVAYVLYKYISGSGTLVMAGALIFVAGVVKYGERIWALKSARLDNLRMYLNNVEKPRLLSEIERGEFYSVGQIEGDAEEVLQGAHYLLPICMGQFVDYKFWPSPSQSEAIKVFADKGCLYELIEMQLSLMHDILYTKAAVIHTWCGCFIHAVSSVATVAAFFLFKSSNGRVNHNSADVIVTYTLLAGALLLEMVSLLGASGSTWTCALLRARRCNRLLSTVVCVRKLVKAAERIRRWSGSIGQYNLLKKYVVNGYGSFKPVASSTMISAGTKLLVLKEIDRMVGACEGKENTMRRYRGQCAMKPHERFFGDLTSWSTDIDFDDSILDWHFPTELLILFCGQAHPVVDAIKELSNYMMFLLQERPPHAA</sequence>